<feature type="transmembrane region" description="Helical" evidence="8">
    <location>
        <begin position="139"/>
        <end position="161"/>
    </location>
</feature>
<keyword evidence="11" id="KW-1185">Reference proteome</keyword>
<sequence length="271" mass="29549">MNKRSLLATPYIIWIMGFTVLPILMIVFYALGDGNGGFTLANILAIFQPVHLKSLLLALWLALLCTAICLVLAYPLAVMLRKLNIGKQGMMAIIVILPMWVNFVLRIMAWQLLLSRNGIINALLGALGLPGQHLANSNVAIVIGMVYDYLPFMILPVYNAVSELNEDILEAARDLGAPPKAVLTKIMIPLTMPGIISGITMVFVPSLTTFAIPDILGGGKIMLIGNIIEQEFSTSMNWNLGSGLSIALMIFVLISMMFTSKTDAGKERSVW</sequence>
<evidence type="ECO:0000259" key="9">
    <source>
        <dbReference type="PROSITE" id="PS50928"/>
    </source>
</evidence>
<reference evidence="10 11" key="1">
    <citation type="submission" date="2014-09" db="EMBL/GenBank/DDBJ databases">
        <title>Butyrate-producing bacteria isolated from human gut.</title>
        <authorList>
            <person name="Zhang Q."/>
            <person name="Zhao L."/>
        </authorList>
    </citation>
    <scope>NUCLEOTIDE SEQUENCE [LARGE SCALE GENOMIC DNA]</scope>
    <source>
        <strain evidence="10 11">21</strain>
    </source>
</reference>
<comment type="subcellular location">
    <subcellularLocation>
        <location evidence="1 8">Cell membrane</location>
        <topology evidence="1 8">Multi-pass membrane protein</topology>
    </subcellularLocation>
</comment>
<feature type="transmembrane region" description="Helical" evidence="8">
    <location>
        <begin position="240"/>
        <end position="259"/>
    </location>
</feature>
<evidence type="ECO:0000256" key="8">
    <source>
        <dbReference type="RuleBase" id="RU363032"/>
    </source>
</evidence>
<feature type="transmembrane region" description="Helical" evidence="8">
    <location>
        <begin position="12"/>
        <end position="31"/>
    </location>
</feature>
<proteinExistence type="inferred from homology"/>
<dbReference type="CDD" id="cd06261">
    <property type="entry name" value="TM_PBP2"/>
    <property type="match status" value="1"/>
</dbReference>
<feature type="transmembrane region" description="Helical" evidence="8">
    <location>
        <begin position="57"/>
        <end position="80"/>
    </location>
</feature>
<dbReference type="EMBL" id="JRFU01000197">
    <property type="protein sequence ID" value="PWE85461.1"/>
    <property type="molecule type" value="Genomic_DNA"/>
</dbReference>
<evidence type="ECO:0000256" key="1">
    <source>
        <dbReference type="ARBA" id="ARBA00004651"/>
    </source>
</evidence>
<evidence type="ECO:0000313" key="10">
    <source>
        <dbReference type="EMBL" id="PWE85461.1"/>
    </source>
</evidence>
<keyword evidence="4" id="KW-1003">Cell membrane</keyword>
<dbReference type="Gene3D" id="1.10.3720.10">
    <property type="entry name" value="MetI-like"/>
    <property type="match status" value="1"/>
</dbReference>
<feature type="transmembrane region" description="Helical" evidence="8">
    <location>
        <begin position="182"/>
        <end position="204"/>
    </location>
</feature>
<evidence type="ECO:0000256" key="6">
    <source>
        <dbReference type="ARBA" id="ARBA00022989"/>
    </source>
</evidence>
<evidence type="ECO:0000313" key="11">
    <source>
        <dbReference type="Proteomes" id="UP000245288"/>
    </source>
</evidence>
<dbReference type="OrthoDB" id="9807047at2"/>
<dbReference type="InterPro" id="IPR035906">
    <property type="entry name" value="MetI-like_sf"/>
</dbReference>
<dbReference type="AlphaFoldDB" id="A0A2V1JQJ9"/>
<protein>
    <submittedName>
        <fullName evidence="10">ABC transporter permease</fullName>
    </submittedName>
</protein>
<keyword evidence="7 8" id="KW-0472">Membrane</keyword>
<keyword evidence="6 8" id="KW-1133">Transmembrane helix</keyword>
<accession>A0A2V1JQJ9</accession>
<organism evidence="10 11">
    <name type="scientific">Eubacterium ramulus</name>
    <dbReference type="NCBI Taxonomy" id="39490"/>
    <lineage>
        <taxon>Bacteria</taxon>
        <taxon>Bacillati</taxon>
        <taxon>Bacillota</taxon>
        <taxon>Clostridia</taxon>
        <taxon>Eubacteriales</taxon>
        <taxon>Eubacteriaceae</taxon>
        <taxon>Eubacterium</taxon>
    </lineage>
</organism>
<dbReference type="RefSeq" id="WP_109216807.1">
    <property type="nucleotide sequence ID" value="NZ_CABMEW010000005.1"/>
</dbReference>
<gene>
    <name evidence="10" type="ORF">LG34_15790</name>
</gene>
<evidence type="ECO:0000256" key="5">
    <source>
        <dbReference type="ARBA" id="ARBA00022692"/>
    </source>
</evidence>
<dbReference type="InterPro" id="IPR000515">
    <property type="entry name" value="MetI-like"/>
</dbReference>
<evidence type="ECO:0000256" key="7">
    <source>
        <dbReference type="ARBA" id="ARBA00023136"/>
    </source>
</evidence>
<evidence type="ECO:0000256" key="2">
    <source>
        <dbReference type="ARBA" id="ARBA00007069"/>
    </source>
</evidence>
<keyword evidence="5 8" id="KW-0812">Transmembrane</keyword>
<comment type="similarity">
    <text evidence="2">Belongs to the binding-protein-dependent transport system permease family. CysTW subfamily.</text>
</comment>
<feature type="transmembrane region" description="Helical" evidence="8">
    <location>
        <begin position="92"/>
        <end position="113"/>
    </location>
</feature>
<dbReference type="Pfam" id="PF00528">
    <property type="entry name" value="BPD_transp_1"/>
    <property type="match status" value="1"/>
</dbReference>
<dbReference type="PANTHER" id="PTHR42929:SF1">
    <property type="entry name" value="INNER MEMBRANE ABC TRANSPORTER PERMEASE PROTEIN YDCU-RELATED"/>
    <property type="match status" value="1"/>
</dbReference>
<dbReference type="GO" id="GO:0055085">
    <property type="term" value="P:transmembrane transport"/>
    <property type="evidence" value="ECO:0007669"/>
    <property type="project" value="InterPro"/>
</dbReference>
<dbReference type="SUPFAM" id="SSF161098">
    <property type="entry name" value="MetI-like"/>
    <property type="match status" value="1"/>
</dbReference>
<dbReference type="GO" id="GO:0005886">
    <property type="term" value="C:plasma membrane"/>
    <property type="evidence" value="ECO:0007669"/>
    <property type="project" value="UniProtKB-SubCell"/>
</dbReference>
<name>A0A2V1JQJ9_EUBRA</name>
<feature type="domain" description="ABC transmembrane type-1" evidence="9">
    <location>
        <begin position="55"/>
        <end position="259"/>
    </location>
</feature>
<dbReference type="Proteomes" id="UP000245288">
    <property type="component" value="Unassembled WGS sequence"/>
</dbReference>
<comment type="caution">
    <text evidence="10">The sequence shown here is derived from an EMBL/GenBank/DDBJ whole genome shotgun (WGS) entry which is preliminary data.</text>
</comment>
<dbReference type="PANTHER" id="PTHR42929">
    <property type="entry name" value="INNER MEMBRANE ABC TRANSPORTER PERMEASE PROTEIN YDCU-RELATED-RELATED"/>
    <property type="match status" value="1"/>
</dbReference>
<evidence type="ECO:0000256" key="4">
    <source>
        <dbReference type="ARBA" id="ARBA00022475"/>
    </source>
</evidence>
<dbReference type="PROSITE" id="PS50928">
    <property type="entry name" value="ABC_TM1"/>
    <property type="match status" value="1"/>
</dbReference>
<keyword evidence="3 8" id="KW-0813">Transport</keyword>
<evidence type="ECO:0000256" key="3">
    <source>
        <dbReference type="ARBA" id="ARBA00022448"/>
    </source>
</evidence>